<sequence length="61" mass="6857">MRFGLQQIDPMLALFAFLLLFLKHTLGRLAFLVLNPSWGHKEGSMSVLSSFGMQGELSINF</sequence>
<accession>A0A2R6NIX4</accession>
<keyword evidence="2" id="KW-1185">Reference proteome</keyword>
<gene>
    <name evidence="1" type="ORF">PHLCEN_2v11843</name>
</gene>
<name>A0A2R6NIX4_9APHY</name>
<proteinExistence type="predicted"/>
<dbReference type="EMBL" id="MLYV02001198">
    <property type="protein sequence ID" value="PSR72251.1"/>
    <property type="molecule type" value="Genomic_DNA"/>
</dbReference>
<evidence type="ECO:0000313" key="1">
    <source>
        <dbReference type="EMBL" id="PSR72251.1"/>
    </source>
</evidence>
<organism evidence="1 2">
    <name type="scientific">Hermanssonia centrifuga</name>
    <dbReference type="NCBI Taxonomy" id="98765"/>
    <lineage>
        <taxon>Eukaryota</taxon>
        <taxon>Fungi</taxon>
        <taxon>Dikarya</taxon>
        <taxon>Basidiomycota</taxon>
        <taxon>Agaricomycotina</taxon>
        <taxon>Agaricomycetes</taxon>
        <taxon>Polyporales</taxon>
        <taxon>Meruliaceae</taxon>
        <taxon>Hermanssonia</taxon>
    </lineage>
</organism>
<comment type="caution">
    <text evidence="1">The sequence shown here is derived from an EMBL/GenBank/DDBJ whole genome shotgun (WGS) entry which is preliminary data.</text>
</comment>
<dbReference type="Proteomes" id="UP000186601">
    <property type="component" value="Unassembled WGS sequence"/>
</dbReference>
<reference evidence="1 2" key="1">
    <citation type="submission" date="2018-02" db="EMBL/GenBank/DDBJ databases">
        <title>Genome sequence of the basidiomycete white-rot fungus Phlebia centrifuga.</title>
        <authorList>
            <person name="Granchi Z."/>
            <person name="Peng M."/>
            <person name="de Vries R.P."/>
            <person name="Hilden K."/>
            <person name="Makela M.R."/>
            <person name="Grigoriev I."/>
            <person name="Riley R."/>
        </authorList>
    </citation>
    <scope>NUCLEOTIDE SEQUENCE [LARGE SCALE GENOMIC DNA]</scope>
    <source>
        <strain evidence="1 2">FBCC195</strain>
    </source>
</reference>
<dbReference type="AlphaFoldDB" id="A0A2R6NIX4"/>
<evidence type="ECO:0000313" key="2">
    <source>
        <dbReference type="Proteomes" id="UP000186601"/>
    </source>
</evidence>
<protein>
    <submittedName>
        <fullName evidence="1">Uncharacterized protein</fullName>
    </submittedName>
</protein>